<comment type="function">
    <text evidence="12">Necessary for flagellar biosynthesis. May be involved in translocation of the flagellum.</text>
</comment>
<comment type="subcellular location">
    <subcellularLocation>
        <location evidence="1">Cell membrane</location>
        <topology evidence="1">Peripheral membrane protein</topology>
        <orientation evidence="1">Cytoplasmic side</orientation>
    </subcellularLocation>
</comment>
<feature type="region of interest" description="Disordered" evidence="14">
    <location>
        <begin position="53"/>
        <end position="90"/>
    </location>
</feature>
<comment type="similarity">
    <text evidence="2">Belongs to the GTP-binding SRP family.</text>
</comment>
<dbReference type="Gene3D" id="3.40.50.300">
    <property type="entry name" value="P-loop containing nucleotide triphosphate hydrolases"/>
    <property type="match status" value="1"/>
</dbReference>
<evidence type="ECO:0000313" key="18">
    <source>
        <dbReference type="Proteomes" id="UP000810171"/>
    </source>
</evidence>
<comment type="caution">
    <text evidence="17">The sequence shown here is derived from an EMBL/GenBank/DDBJ whole genome shotgun (WGS) entry which is preliminary data.</text>
</comment>
<name>A0ABS3ZA59_9GAMM</name>
<keyword evidence="4" id="KW-0813">Transport</keyword>
<evidence type="ECO:0000256" key="12">
    <source>
        <dbReference type="ARBA" id="ARBA00025337"/>
    </source>
</evidence>
<keyword evidence="5" id="KW-1003">Cell membrane</keyword>
<evidence type="ECO:0000256" key="9">
    <source>
        <dbReference type="ARBA" id="ARBA00023134"/>
    </source>
</evidence>
<evidence type="ECO:0000259" key="16">
    <source>
        <dbReference type="SMART" id="SM00962"/>
    </source>
</evidence>
<gene>
    <name evidence="17" type="primary">flhF</name>
    <name evidence="17" type="ORF">H9C73_07160</name>
</gene>
<protein>
    <recommendedName>
        <fullName evidence="3 13">Flagellar biosynthesis protein FlhF</fullName>
    </recommendedName>
</protein>
<dbReference type="InterPro" id="IPR027417">
    <property type="entry name" value="P-loop_NTPase"/>
</dbReference>
<feature type="compositionally biased region" description="Pro residues" evidence="14">
    <location>
        <begin position="159"/>
        <end position="172"/>
    </location>
</feature>
<reference evidence="17 18" key="1">
    <citation type="submission" date="2020-09" db="EMBL/GenBank/DDBJ databases">
        <authorList>
            <person name="Tanuku N.R.S."/>
        </authorList>
    </citation>
    <scope>NUCLEOTIDE SEQUENCE [LARGE SCALE GENOMIC DNA]</scope>
    <source>
        <strain evidence="17 18">AK62</strain>
    </source>
</reference>
<evidence type="ECO:0000256" key="7">
    <source>
        <dbReference type="ARBA" id="ARBA00022795"/>
    </source>
</evidence>
<evidence type="ECO:0000256" key="10">
    <source>
        <dbReference type="ARBA" id="ARBA00023136"/>
    </source>
</evidence>
<evidence type="ECO:0000259" key="15">
    <source>
        <dbReference type="SMART" id="SM00382"/>
    </source>
</evidence>
<evidence type="ECO:0000313" key="17">
    <source>
        <dbReference type="EMBL" id="MBP0048511.1"/>
    </source>
</evidence>
<evidence type="ECO:0000256" key="4">
    <source>
        <dbReference type="ARBA" id="ARBA00022448"/>
    </source>
</evidence>
<dbReference type="InterPro" id="IPR000897">
    <property type="entry name" value="SRP54_GTPase_dom"/>
</dbReference>
<feature type="domain" description="SRP54-type proteins GTP-binding" evidence="16">
    <location>
        <begin position="285"/>
        <end position="477"/>
    </location>
</feature>
<dbReference type="InterPro" id="IPR020006">
    <property type="entry name" value="FlhF"/>
</dbReference>
<dbReference type="NCBIfam" id="TIGR03499">
    <property type="entry name" value="FlhF"/>
    <property type="match status" value="1"/>
</dbReference>
<keyword evidence="18" id="KW-1185">Reference proteome</keyword>
<dbReference type="EMBL" id="JACVEW010000009">
    <property type="protein sequence ID" value="MBP0048511.1"/>
    <property type="molecule type" value="Genomic_DNA"/>
</dbReference>
<evidence type="ECO:0000256" key="8">
    <source>
        <dbReference type="ARBA" id="ARBA00022927"/>
    </source>
</evidence>
<evidence type="ECO:0000256" key="11">
    <source>
        <dbReference type="ARBA" id="ARBA00023225"/>
    </source>
</evidence>
<dbReference type="InterPro" id="IPR047040">
    <property type="entry name" value="FlhF__GTPase_dom"/>
</dbReference>
<dbReference type="RefSeq" id="WP_209287132.1">
    <property type="nucleotide sequence ID" value="NZ_JACVEW010000009.1"/>
</dbReference>
<evidence type="ECO:0000256" key="1">
    <source>
        <dbReference type="ARBA" id="ARBA00004413"/>
    </source>
</evidence>
<keyword evidence="17" id="KW-0966">Cell projection</keyword>
<feature type="compositionally biased region" description="Polar residues" evidence="14">
    <location>
        <begin position="198"/>
        <end position="210"/>
    </location>
</feature>
<organism evidence="17 18">
    <name type="scientific">Marinobacterium alkalitolerans</name>
    <dbReference type="NCBI Taxonomy" id="1542925"/>
    <lineage>
        <taxon>Bacteria</taxon>
        <taxon>Pseudomonadati</taxon>
        <taxon>Pseudomonadota</taxon>
        <taxon>Gammaproteobacteria</taxon>
        <taxon>Oceanospirillales</taxon>
        <taxon>Oceanospirillaceae</taxon>
        <taxon>Marinobacterium</taxon>
    </lineage>
</organism>
<dbReference type="SUPFAM" id="SSF52540">
    <property type="entry name" value="P-loop containing nucleoside triphosphate hydrolases"/>
    <property type="match status" value="1"/>
</dbReference>
<dbReference type="CDD" id="cd17873">
    <property type="entry name" value="FlhF"/>
    <property type="match status" value="1"/>
</dbReference>
<keyword evidence="6" id="KW-0547">Nucleotide-binding</keyword>
<feature type="domain" description="AAA+ ATPase" evidence="15">
    <location>
        <begin position="284"/>
        <end position="454"/>
    </location>
</feature>
<dbReference type="InterPro" id="IPR003593">
    <property type="entry name" value="AAA+_ATPase"/>
</dbReference>
<feature type="compositionally biased region" description="Polar residues" evidence="14">
    <location>
        <begin position="80"/>
        <end position="89"/>
    </location>
</feature>
<dbReference type="Proteomes" id="UP000810171">
    <property type="component" value="Unassembled WGS sequence"/>
</dbReference>
<evidence type="ECO:0000256" key="14">
    <source>
        <dbReference type="SAM" id="MobiDB-lite"/>
    </source>
</evidence>
<keyword evidence="7" id="KW-1005">Bacterial flagellum biogenesis</keyword>
<feature type="compositionally biased region" description="Basic and acidic residues" evidence="14">
    <location>
        <begin position="148"/>
        <end position="158"/>
    </location>
</feature>
<keyword evidence="17" id="KW-0282">Flagellum</keyword>
<dbReference type="SMART" id="SM00382">
    <property type="entry name" value="AAA"/>
    <property type="match status" value="1"/>
</dbReference>
<feature type="region of interest" description="Disordered" evidence="14">
    <location>
        <begin position="198"/>
        <end position="223"/>
    </location>
</feature>
<evidence type="ECO:0000256" key="3">
    <source>
        <dbReference type="ARBA" id="ARBA00014919"/>
    </source>
</evidence>
<evidence type="ECO:0000256" key="5">
    <source>
        <dbReference type="ARBA" id="ARBA00022475"/>
    </source>
</evidence>
<sequence length="498" mass="54410">MKVKRIFAPDMRQAMRRVREEIGADAVIISNHRVAGGVEVVAAREDEYEAAQAELKRNRASASPSPSRRDEQIKILTGGHSHQSAQASRNAALEAELNKTRARIAEASRRMTEPTPAADRNANRQIDDEDDEDLRSILESLRSRNRRRESQEQRHLDPPEPYTEPARPPSPRAPQQDHHSIADDSVLQSMQSEIQELRSLLQQASRQSEAPQPAVAPPPSYGADAQQAAPAVVKRLQHLGLGQNLVRQLMSGVEPDLSPDKAWRNALSRLSDALPVLGEEMIERGGMIAFVGPTGVGKTTTIGKLAARYVLQHGSSSLALVTTDCFRIAAHEQLKTFGRILDVPVRVVDENHSLEEVLQGLRNKRLVLIDTAGMNAGDPQGQLQMQMLSGVTLRLKKLLVLSCSSQQQLMRSAYDNYSTLGLQGCVLSKTDESGSLGEALTLAVEKQLPVAYITDGQKIPDDIGIASRHDLVSRAVVTAQKVSGQSDDASDDSLFRAG</sequence>
<evidence type="ECO:0000256" key="13">
    <source>
        <dbReference type="NCBIfam" id="TIGR03499"/>
    </source>
</evidence>
<keyword evidence="17" id="KW-0969">Cilium</keyword>
<dbReference type="PANTHER" id="PTHR43134:SF3">
    <property type="entry name" value="FLAGELLAR BIOSYNTHESIS PROTEIN FLHF"/>
    <property type="match status" value="1"/>
</dbReference>
<dbReference type="Pfam" id="PF00448">
    <property type="entry name" value="SRP54"/>
    <property type="match status" value="1"/>
</dbReference>
<keyword evidence="11" id="KW-1006">Bacterial flagellum protein export</keyword>
<evidence type="ECO:0000256" key="6">
    <source>
        <dbReference type="ARBA" id="ARBA00022741"/>
    </source>
</evidence>
<dbReference type="Gene3D" id="1.20.120.1380">
    <property type="entry name" value="Flagellar FlhF biosynthesis protein, N domain"/>
    <property type="match status" value="1"/>
</dbReference>
<dbReference type="PANTHER" id="PTHR43134">
    <property type="entry name" value="SIGNAL RECOGNITION PARTICLE RECEPTOR SUBUNIT ALPHA"/>
    <property type="match status" value="1"/>
</dbReference>
<accession>A0ABS3ZA59</accession>
<keyword evidence="8" id="KW-0653">Protein transport</keyword>
<feature type="region of interest" description="Disordered" evidence="14">
    <location>
        <begin position="106"/>
        <end position="180"/>
    </location>
</feature>
<proteinExistence type="inferred from homology"/>
<evidence type="ECO:0000256" key="2">
    <source>
        <dbReference type="ARBA" id="ARBA00008531"/>
    </source>
</evidence>
<keyword evidence="10" id="KW-0472">Membrane</keyword>
<keyword evidence="9" id="KW-0342">GTP-binding</keyword>
<dbReference type="SMART" id="SM00962">
    <property type="entry name" value="SRP54"/>
    <property type="match status" value="1"/>
</dbReference>